<evidence type="ECO:0000313" key="3">
    <source>
        <dbReference type="Proteomes" id="UP001159405"/>
    </source>
</evidence>
<feature type="non-terminal residue" evidence="2">
    <location>
        <position position="150"/>
    </location>
</feature>
<keyword evidence="3" id="KW-1185">Reference proteome</keyword>
<keyword evidence="1" id="KW-0233">DNA recombination</keyword>
<protein>
    <submittedName>
        <fullName evidence="2">Uncharacterized protein</fullName>
    </submittedName>
</protein>
<feature type="non-terminal residue" evidence="2">
    <location>
        <position position="1"/>
    </location>
</feature>
<proteinExistence type="predicted"/>
<sequence>LDFYSGDRATDLGRVYTKEVLLLPEDQGLLFHHTFGKTLRGKDSKNQFAVKRCPQDTVVCPVVNLTTYPFVGSTVANRLRLYLTALNIDEGETMHSFRSACSITLSLLGASDDQVASHVGWKSIQVARYYSQVPKVMDLSLPASLLAQGT</sequence>
<evidence type="ECO:0000256" key="1">
    <source>
        <dbReference type="ARBA" id="ARBA00023172"/>
    </source>
</evidence>
<dbReference type="Gene3D" id="1.10.443.10">
    <property type="entry name" value="Intergrase catalytic core"/>
    <property type="match status" value="1"/>
</dbReference>
<gene>
    <name evidence="2" type="ORF">PLOB_00050049</name>
</gene>
<organism evidence="2 3">
    <name type="scientific">Porites lobata</name>
    <dbReference type="NCBI Taxonomy" id="104759"/>
    <lineage>
        <taxon>Eukaryota</taxon>
        <taxon>Metazoa</taxon>
        <taxon>Cnidaria</taxon>
        <taxon>Anthozoa</taxon>
        <taxon>Hexacorallia</taxon>
        <taxon>Scleractinia</taxon>
        <taxon>Fungiina</taxon>
        <taxon>Poritidae</taxon>
        <taxon>Porites</taxon>
    </lineage>
</organism>
<dbReference type="Proteomes" id="UP001159405">
    <property type="component" value="Unassembled WGS sequence"/>
</dbReference>
<name>A0ABN8Q2S8_9CNID</name>
<accession>A0ABN8Q2S8</accession>
<comment type="caution">
    <text evidence="2">The sequence shown here is derived from an EMBL/GenBank/DDBJ whole genome shotgun (WGS) entry which is preliminary data.</text>
</comment>
<dbReference type="InterPro" id="IPR013762">
    <property type="entry name" value="Integrase-like_cat_sf"/>
</dbReference>
<dbReference type="EMBL" id="CALNXK010000098">
    <property type="protein sequence ID" value="CAH3154482.1"/>
    <property type="molecule type" value="Genomic_DNA"/>
</dbReference>
<dbReference type="SUPFAM" id="SSF56349">
    <property type="entry name" value="DNA breaking-rejoining enzymes"/>
    <property type="match status" value="1"/>
</dbReference>
<reference evidence="2 3" key="1">
    <citation type="submission" date="2022-05" db="EMBL/GenBank/DDBJ databases">
        <authorList>
            <consortium name="Genoscope - CEA"/>
            <person name="William W."/>
        </authorList>
    </citation>
    <scope>NUCLEOTIDE SEQUENCE [LARGE SCALE GENOMIC DNA]</scope>
</reference>
<dbReference type="InterPro" id="IPR011010">
    <property type="entry name" value="DNA_brk_join_enz"/>
</dbReference>
<evidence type="ECO:0000313" key="2">
    <source>
        <dbReference type="EMBL" id="CAH3154482.1"/>
    </source>
</evidence>